<keyword evidence="5" id="KW-0560">Oxidoreductase</keyword>
<evidence type="ECO:0000256" key="8">
    <source>
        <dbReference type="ARBA" id="ARBA00023295"/>
    </source>
</evidence>
<dbReference type="Pfam" id="PF12831">
    <property type="entry name" value="FAD_oxidored"/>
    <property type="match status" value="1"/>
</dbReference>
<organism evidence="11 12">
    <name type="scientific">Pseudobacter ginsenosidimutans</name>
    <dbReference type="NCBI Taxonomy" id="661488"/>
    <lineage>
        <taxon>Bacteria</taxon>
        <taxon>Pseudomonadati</taxon>
        <taxon>Bacteroidota</taxon>
        <taxon>Chitinophagia</taxon>
        <taxon>Chitinophagales</taxon>
        <taxon>Chitinophagaceae</taxon>
        <taxon>Pseudobacter</taxon>
    </lineage>
</organism>
<dbReference type="GO" id="GO:0046872">
    <property type="term" value="F:metal ion binding"/>
    <property type="evidence" value="ECO:0007669"/>
    <property type="project" value="UniProtKB-KW"/>
</dbReference>
<evidence type="ECO:0000256" key="9">
    <source>
        <dbReference type="RuleBase" id="RU361169"/>
    </source>
</evidence>
<comment type="caution">
    <text evidence="11">The sequence shown here is derived from an EMBL/GenBank/DDBJ whole genome shotgun (WGS) entry which is preliminary data.</text>
</comment>
<dbReference type="InterPro" id="IPR006626">
    <property type="entry name" value="PbH1"/>
</dbReference>
<evidence type="ECO:0000259" key="10">
    <source>
        <dbReference type="Pfam" id="PF25275"/>
    </source>
</evidence>
<dbReference type="SUPFAM" id="SSF51126">
    <property type="entry name" value="Pectin lyase-like"/>
    <property type="match status" value="1"/>
</dbReference>
<keyword evidence="7" id="KW-0411">Iron-sulfur</keyword>
<dbReference type="EMBL" id="SGXA01000001">
    <property type="protein sequence ID" value="RZS75042.1"/>
    <property type="molecule type" value="Genomic_DNA"/>
</dbReference>
<evidence type="ECO:0000256" key="2">
    <source>
        <dbReference type="ARBA" id="ARBA00022485"/>
    </source>
</evidence>
<gene>
    <name evidence="11" type="ORF">EV199_0900</name>
</gene>
<dbReference type="InterPro" id="IPR033803">
    <property type="entry name" value="CBD-like_Golvesin-Xly"/>
</dbReference>
<dbReference type="Gene3D" id="2.160.20.10">
    <property type="entry name" value="Single-stranded right-handed beta-helix, Pectin lyase-like"/>
    <property type="match status" value="1"/>
</dbReference>
<dbReference type="InterPro" id="IPR011050">
    <property type="entry name" value="Pectin_lyase_fold/virulence"/>
</dbReference>
<accession>A0A4Q7N1H7</accession>
<evidence type="ECO:0000313" key="12">
    <source>
        <dbReference type="Proteomes" id="UP000293874"/>
    </source>
</evidence>
<evidence type="ECO:0000256" key="4">
    <source>
        <dbReference type="ARBA" id="ARBA00022801"/>
    </source>
</evidence>
<keyword evidence="8 9" id="KW-0326">Glycosidase</keyword>
<dbReference type="SMART" id="SM00710">
    <property type="entry name" value="PbH1"/>
    <property type="match status" value="7"/>
</dbReference>
<dbReference type="AlphaFoldDB" id="A0A4Q7N1H7"/>
<dbReference type="InterPro" id="IPR012334">
    <property type="entry name" value="Pectin_lyas_fold"/>
</dbReference>
<keyword evidence="2" id="KW-0004">4Fe-4S</keyword>
<dbReference type="Pfam" id="PF00295">
    <property type="entry name" value="Glyco_hydro_28"/>
    <property type="match status" value="1"/>
</dbReference>
<reference evidence="11 12" key="1">
    <citation type="submission" date="2019-02" db="EMBL/GenBank/DDBJ databases">
        <title>Genomic Encyclopedia of Type Strains, Phase IV (KMG-IV): sequencing the most valuable type-strain genomes for metagenomic binning, comparative biology and taxonomic classification.</title>
        <authorList>
            <person name="Goeker M."/>
        </authorList>
    </citation>
    <scope>NUCLEOTIDE SEQUENCE [LARGE SCALE GENOMIC DNA]</scope>
    <source>
        <strain evidence="11 12">DSM 18116</strain>
    </source>
</reference>
<dbReference type="Pfam" id="PF25275">
    <property type="entry name" value="Golvesin_C"/>
    <property type="match status" value="1"/>
</dbReference>
<dbReference type="SUPFAM" id="SSF51905">
    <property type="entry name" value="FAD/NAD(P)-binding domain"/>
    <property type="match status" value="2"/>
</dbReference>
<keyword evidence="3" id="KW-0479">Metal-binding</keyword>
<protein>
    <submittedName>
        <fullName evidence="11">Polygalacturonase</fullName>
    </submittedName>
</protein>
<dbReference type="InterPro" id="IPR036188">
    <property type="entry name" value="FAD/NAD-bd_sf"/>
</dbReference>
<dbReference type="InterPro" id="IPR039650">
    <property type="entry name" value="HdrA-like"/>
</dbReference>
<keyword evidence="12" id="KW-1185">Reference proteome</keyword>
<dbReference type="Gene3D" id="3.50.50.60">
    <property type="entry name" value="FAD/NAD(P)-binding domain"/>
    <property type="match status" value="1"/>
</dbReference>
<dbReference type="InterPro" id="IPR000743">
    <property type="entry name" value="Glyco_hydro_28"/>
</dbReference>
<evidence type="ECO:0000256" key="3">
    <source>
        <dbReference type="ARBA" id="ARBA00022723"/>
    </source>
</evidence>
<dbReference type="GO" id="GO:0016491">
    <property type="term" value="F:oxidoreductase activity"/>
    <property type="evidence" value="ECO:0007669"/>
    <property type="project" value="UniProtKB-KW"/>
</dbReference>
<keyword evidence="6" id="KW-0408">Iron</keyword>
<evidence type="ECO:0000256" key="7">
    <source>
        <dbReference type="ARBA" id="ARBA00023014"/>
    </source>
</evidence>
<dbReference type="RefSeq" id="WP_242626698.1">
    <property type="nucleotide sequence ID" value="NZ_SGXA01000001.1"/>
</dbReference>
<name>A0A4Q7N1H7_9BACT</name>
<dbReference type="GO" id="GO:0051539">
    <property type="term" value="F:4 iron, 4 sulfur cluster binding"/>
    <property type="evidence" value="ECO:0007669"/>
    <property type="project" value="UniProtKB-KW"/>
</dbReference>
<dbReference type="Proteomes" id="UP000293874">
    <property type="component" value="Unassembled WGS sequence"/>
</dbReference>
<evidence type="ECO:0000313" key="11">
    <source>
        <dbReference type="EMBL" id="RZS75042.1"/>
    </source>
</evidence>
<comment type="similarity">
    <text evidence="1 9">Belongs to the glycosyl hydrolase 28 family.</text>
</comment>
<proteinExistence type="inferred from homology"/>
<feature type="domain" description="Golvesin/Xly CBD-like" evidence="10">
    <location>
        <begin position="1019"/>
        <end position="1152"/>
    </location>
</feature>
<dbReference type="PANTHER" id="PTHR43498:SF1">
    <property type="entry name" value="COB--COM HETERODISULFIDE REDUCTASE IRON-SULFUR SUBUNIT A"/>
    <property type="match status" value="1"/>
</dbReference>
<keyword evidence="4 9" id="KW-0378">Hydrolase</keyword>
<dbReference type="GO" id="GO:0005975">
    <property type="term" value="P:carbohydrate metabolic process"/>
    <property type="evidence" value="ECO:0007669"/>
    <property type="project" value="InterPro"/>
</dbReference>
<dbReference type="GO" id="GO:0004650">
    <property type="term" value="F:polygalacturonase activity"/>
    <property type="evidence" value="ECO:0007669"/>
    <property type="project" value="InterPro"/>
</dbReference>
<sequence length="1156" mass="127265">MKPSILQFVRTVFRSPVVLFLLLFLANQQGFAKDFPITQYGAKPGLTSLNTVSINKAIEACFRNGGGRVIVPAGIFRTGTITMKDHVELHLEAGAVLLASTDLKDFPVQAQPRYRSQKDPGGWRALIYANEVKDIAITGRGTIDGNGAAQKPDPDSKYKSDMDGRPRNLLFISCNKIKVEGITMRNAGIWNQHYLDCEDVVVDKINVYNHANRNNDGIDIDGCRRFTLSNSTFDTDDDAIVLKSTGAAGCENVVITNCIVSSFCNGIKAGTESTGGFKNISISNCIIKPSSNTHPPIYGTVRGIAGLSLEIVDGGLMDGVSITNITIEGTDCPLYVRLGNRARKHTAAAPEPPVGRMRNIVISNVVAYNTGNYCSSITGIPGHFVENLSLSNIQFLHRGGLQAGAYIDDMSKVVEDEQGYPQPTVWKELPSSGLFIRHAKNIQVNGLMLNAAAADPRTPVMAQDVDGLQIQGVNLTKNFTAPVFFKGDKVNNVKIDRPLGWNKQVWQVPEPALKEVDVCVYGGSSAGVMAAYSARKMGKTVVLIEPGKHVGGLTSGGLGYTDIGNKFAISGLSLDFYRRLGKHYGNFENWIFEPSVAEKTFKEYLQTAAVPVLYEYRLKTVQKEKETISSIIIESSSGAQADQLIKAKMFIDCSYEGDLMANAGVSYTVGRESNEEYKETYNGVQLMDGHQFPDGIDPYKIKGDTSSGLLWGISSNPLIATGSGDQQVQAYNYRICLSNDPANRIAIRRPADYDSSRYELLLRFIDQANPPDLKPILKIDLMPNNKTDINNKGPFSTDMIGMNHQYPEADYATRERIRWEHESYTKGLLYFIGHDPRVPQKLREQMLQWGYPKDEYEDNDHWSPQLYVREARRMKGAYVMTQANCEGRLSVDDGVAMAAYTMDSHNCQRIIIEKNGTRMVKNEGNVEVGGFGPYPIAYRSVTPKQSECSNLLVPVCLSASHIAYGSIRMEPVFMVLAQSSAIAASLAIDQKIPVQQVDAKKIQKIMQANPLLDGTEPDILVDDSDSANTRITGSWKKQTRRSYGPSMLVNDTATNGEASVLFIPAIKKTARYSVYTYLPKLPGIADEIQVEIHDGKKTLRKTIKPHEIKVAGQTSGEWIWLGDYDLSIRKAPWVRISGDGGKGLVVADAVLLKIVE</sequence>
<evidence type="ECO:0000256" key="5">
    <source>
        <dbReference type="ARBA" id="ARBA00023002"/>
    </source>
</evidence>
<evidence type="ECO:0000256" key="6">
    <source>
        <dbReference type="ARBA" id="ARBA00023004"/>
    </source>
</evidence>
<evidence type="ECO:0000256" key="1">
    <source>
        <dbReference type="ARBA" id="ARBA00008834"/>
    </source>
</evidence>
<dbReference type="PANTHER" id="PTHR43498">
    <property type="entry name" value="FERREDOXIN:COB-COM HETERODISULFIDE REDUCTASE SUBUNIT A"/>
    <property type="match status" value="1"/>
</dbReference>